<protein>
    <submittedName>
        <fullName evidence="1">Uncharacterized protein</fullName>
    </submittedName>
</protein>
<dbReference type="EMBL" id="QQOH01000003">
    <property type="protein sequence ID" value="RDE19701.1"/>
    <property type="molecule type" value="Genomic_DNA"/>
</dbReference>
<proteinExistence type="predicted"/>
<dbReference type="RefSeq" id="WP_114696047.1">
    <property type="nucleotide sequence ID" value="NZ_QQOH01000003.1"/>
</dbReference>
<accession>A0A369WED7</accession>
<dbReference type="Proteomes" id="UP000253769">
    <property type="component" value="Unassembled WGS sequence"/>
</dbReference>
<name>A0A369WED7_9GAMM</name>
<evidence type="ECO:0000313" key="1">
    <source>
        <dbReference type="EMBL" id="RDE19701.1"/>
    </source>
</evidence>
<organism evidence="1 2">
    <name type="scientific">Motiliproteus coralliicola</name>
    <dbReference type="NCBI Taxonomy" id="2283196"/>
    <lineage>
        <taxon>Bacteria</taxon>
        <taxon>Pseudomonadati</taxon>
        <taxon>Pseudomonadota</taxon>
        <taxon>Gammaproteobacteria</taxon>
        <taxon>Oceanospirillales</taxon>
        <taxon>Oceanospirillaceae</taxon>
        <taxon>Motiliproteus</taxon>
    </lineage>
</organism>
<comment type="caution">
    <text evidence="1">The sequence shown here is derived from an EMBL/GenBank/DDBJ whole genome shotgun (WGS) entry which is preliminary data.</text>
</comment>
<evidence type="ECO:0000313" key="2">
    <source>
        <dbReference type="Proteomes" id="UP000253769"/>
    </source>
</evidence>
<dbReference type="AlphaFoldDB" id="A0A369WED7"/>
<keyword evidence="2" id="KW-1185">Reference proteome</keyword>
<gene>
    <name evidence="1" type="ORF">DV711_12535</name>
</gene>
<sequence length="64" mass="7109">MIRPLVTVPRPLYRLALIQLLSHPPGLRAEETSNLLQQLSARLQQRELLVICANVDGGAYPGTF</sequence>
<reference evidence="1 2" key="1">
    <citation type="submission" date="2018-07" db="EMBL/GenBank/DDBJ databases">
        <title>Motiliproteus coralliicola sp. nov., a bacterium isolated from Coral.</title>
        <authorList>
            <person name="Wang G."/>
        </authorList>
    </citation>
    <scope>NUCLEOTIDE SEQUENCE [LARGE SCALE GENOMIC DNA]</scope>
    <source>
        <strain evidence="1 2">C34</strain>
    </source>
</reference>